<dbReference type="AlphaFoldDB" id="A0A6A6EAY6"/>
<organism evidence="3 4">
    <name type="scientific">Zopfia rhizophila CBS 207.26</name>
    <dbReference type="NCBI Taxonomy" id="1314779"/>
    <lineage>
        <taxon>Eukaryota</taxon>
        <taxon>Fungi</taxon>
        <taxon>Dikarya</taxon>
        <taxon>Ascomycota</taxon>
        <taxon>Pezizomycotina</taxon>
        <taxon>Dothideomycetes</taxon>
        <taxon>Dothideomycetes incertae sedis</taxon>
        <taxon>Zopfiaceae</taxon>
        <taxon>Zopfia</taxon>
    </lineage>
</organism>
<sequence length="105" mass="11794">MNSSQNSNNSFTMINDDASGRSHADYRGKKRLHLIVEKDAEDKRPSIGGKVTRIGKRFILTTNSLLQADLIVKSIKTLAKRNNDLEARVKALEDAHIKLLDSFKD</sequence>
<feature type="compositionally biased region" description="Polar residues" evidence="2">
    <location>
        <begin position="1"/>
        <end position="13"/>
    </location>
</feature>
<dbReference type="Proteomes" id="UP000800200">
    <property type="component" value="Unassembled WGS sequence"/>
</dbReference>
<reference evidence="3" key="1">
    <citation type="journal article" date="2020" name="Stud. Mycol.">
        <title>101 Dothideomycetes genomes: a test case for predicting lifestyles and emergence of pathogens.</title>
        <authorList>
            <person name="Haridas S."/>
            <person name="Albert R."/>
            <person name="Binder M."/>
            <person name="Bloem J."/>
            <person name="Labutti K."/>
            <person name="Salamov A."/>
            <person name="Andreopoulos B."/>
            <person name="Baker S."/>
            <person name="Barry K."/>
            <person name="Bills G."/>
            <person name="Bluhm B."/>
            <person name="Cannon C."/>
            <person name="Castanera R."/>
            <person name="Culley D."/>
            <person name="Daum C."/>
            <person name="Ezra D."/>
            <person name="Gonzalez J."/>
            <person name="Henrissat B."/>
            <person name="Kuo A."/>
            <person name="Liang C."/>
            <person name="Lipzen A."/>
            <person name="Lutzoni F."/>
            <person name="Magnuson J."/>
            <person name="Mondo S."/>
            <person name="Nolan M."/>
            <person name="Ohm R."/>
            <person name="Pangilinan J."/>
            <person name="Park H.-J."/>
            <person name="Ramirez L."/>
            <person name="Alfaro M."/>
            <person name="Sun H."/>
            <person name="Tritt A."/>
            <person name="Yoshinaga Y."/>
            <person name="Zwiers L.-H."/>
            <person name="Turgeon B."/>
            <person name="Goodwin S."/>
            <person name="Spatafora J."/>
            <person name="Crous P."/>
            <person name="Grigoriev I."/>
        </authorList>
    </citation>
    <scope>NUCLEOTIDE SEQUENCE</scope>
    <source>
        <strain evidence="3">CBS 207.26</strain>
    </source>
</reference>
<keyword evidence="1" id="KW-0175">Coiled coil</keyword>
<protein>
    <submittedName>
        <fullName evidence="3">Uncharacterized protein</fullName>
    </submittedName>
</protein>
<gene>
    <name evidence="3" type="ORF">K469DRAFT_683599</name>
</gene>
<evidence type="ECO:0000256" key="1">
    <source>
        <dbReference type="SAM" id="Coils"/>
    </source>
</evidence>
<name>A0A6A6EAY6_9PEZI</name>
<accession>A0A6A6EAY6</accession>
<evidence type="ECO:0000313" key="4">
    <source>
        <dbReference type="Proteomes" id="UP000800200"/>
    </source>
</evidence>
<evidence type="ECO:0000256" key="2">
    <source>
        <dbReference type="SAM" id="MobiDB-lite"/>
    </source>
</evidence>
<evidence type="ECO:0000313" key="3">
    <source>
        <dbReference type="EMBL" id="KAF2189147.1"/>
    </source>
</evidence>
<feature type="region of interest" description="Disordered" evidence="2">
    <location>
        <begin position="1"/>
        <end position="24"/>
    </location>
</feature>
<proteinExistence type="predicted"/>
<dbReference type="EMBL" id="ML994621">
    <property type="protein sequence ID" value="KAF2189147.1"/>
    <property type="molecule type" value="Genomic_DNA"/>
</dbReference>
<feature type="coiled-coil region" evidence="1">
    <location>
        <begin position="75"/>
        <end position="102"/>
    </location>
</feature>
<dbReference type="OrthoDB" id="3792407at2759"/>
<keyword evidence="4" id="KW-1185">Reference proteome</keyword>